<dbReference type="RefSeq" id="WP_191635351.1">
    <property type="nucleotide sequence ID" value="NZ_CABVHU010000006.1"/>
</dbReference>
<evidence type="ECO:0000259" key="1">
    <source>
        <dbReference type="Pfam" id="PF13577"/>
    </source>
</evidence>
<dbReference type="Gene3D" id="3.10.450.50">
    <property type="match status" value="1"/>
</dbReference>
<evidence type="ECO:0000313" key="3">
    <source>
        <dbReference type="Proteomes" id="UP000409037"/>
    </source>
</evidence>
<name>A0A5E7CG54_PSEFL</name>
<dbReference type="Pfam" id="PF13577">
    <property type="entry name" value="SnoaL_4"/>
    <property type="match status" value="1"/>
</dbReference>
<accession>A0A5E7CG54</accession>
<dbReference type="InterPro" id="IPR037401">
    <property type="entry name" value="SnoaL-like"/>
</dbReference>
<organism evidence="2 3">
    <name type="scientific">Pseudomonas fluorescens</name>
    <dbReference type="NCBI Taxonomy" id="294"/>
    <lineage>
        <taxon>Bacteria</taxon>
        <taxon>Pseudomonadati</taxon>
        <taxon>Pseudomonadota</taxon>
        <taxon>Gammaproteobacteria</taxon>
        <taxon>Pseudomonadales</taxon>
        <taxon>Pseudomonadaceae</taxon>
        <taxon>Pseudomonas</taxon>
    </lineage>
</organism>
<reference evidence="2 3" key="1">
    <citation type="submission" date="2019-09" db="EMBL/GenBank/DDBJ databases">
        <authorList>
            <person name="Chandra G."/>
            <person name="Truman W A."/>
        </authorList>
    </citation>
    <scope>NUCLEOTIDE SEQUENCE [LARGE SCALE GENOMIC DNA]</scope>
    <source>
        <strain evidence="2">PS833</strain>
    </source>
</reference>
<dbReference type="InterPro" id="IPR032710">
    <property type="entry name" value="NTF2-like_dom_sf"/>
</dbReference>
<proteinExistence type="predicted"/>
<dbReference type="SUPFAM" id="SSF54427">
    <property type="entry name" value="NTF2-like"/>
    <property type="match status" value="1"/>
</dbReference>
<dbReference type="EMBL" id="CABVHU010000006">
    <property type="protein sequence ID" value="VVO03436.1"/>
    <property type="molecule type" value="Genomic_DNA"/>
</dbReference>
<feature type="domain" description="SnoaL-like" evidence="1">
    <location>
        <begin position="6"/>
        <end position="130"/>
    </location>
</feature>
<dbReference type="AlphaFoldDB" id="A0A5E7CG54"/>
<protein>
    <recommendedName>
        <fullName evidence="1">SnoaL-like domain-containing protein</fullName>
    </recommendedName>
</protein>
<evidence type="ECO:0000313" key="2">
    <source>
        <dbReference type="EMBL" id="VVO03436.1"/>
    </source>
</evidence>
<dbReference type="Proteomes" id="UP000409037">
    <property type="component" value="Unassembled WGS sequence"/>
</dbReference>
<gene>
    <name evidence="2" type="ORF">PS833_02847</name>
</gene>
<sequence>MIDPVDHVAIIQLYEDYNHTIDTGAAHAWSATFTLDGVFYHPVRTWRGEEELLAFFEQRESSLRASANVELKHWNSNIIIEGDDKNATATCELLVSGIRSQDAHSIVVARGRYQDRLVRTDQGWRFLERRLCIS</sequence>